<feature type="binding site" evidence="8">
    <location>
        <position position="103"/>
    </location>
    <ligand>
        <name>Mg(2+)</name>
        <dbReference type="ChEBI" id="CHEBI:18420"/>
    </ligand>
</feature>
<dbReference type="GO" id="GO:0000287">
    <property type="term" value="F:magnesium ion binding"/>
    <property type="evidence" value="ECO:0007669"/>
    <property type="project" value="UniProtKB-UniRule"/>
</dbReference>
<keyword evidence="2 8" id="KW-1277">Toxin-antitoxin system</keyword>
<dbReference type="InterPro" id="IPR022907">
    <property type="entry name" value="VapC_family"/>
</dbReference>
<proteinExistence type="inferred from homology"/>
<dbReference type="Gene3D" id="3.40.50.1010">
    <property type="entry name" value="5'-nuclease"/>
    <property type="match status" value="1"/>
</dbReference>
<comment type="similarity">
    <text evidence="7 8">Belongs to the PINc/VapC protein family.</text>
</comment>
<keyword evidence="8" id="KW-0800">Toxin</keyword>
<comment type="function">
    <text evidence="8">Toxic component of a toxin-antitoxin (TA) system. An RNase.</text>
</comment>
<evidence type="ECO:0000259" key="9">
    <source>
        <dbReference type="Pfam" id="PF01850"/>
    </source>
</evidence>
<gene>
    <name evidence="8" type="primary">vapC</name>
    <name evidence="10" type="ORF">CSW47_07905</name>
</gene>
<dbReference type="HAMAP" id="MF_00265">
    <property type="entry name" value="VapC_Nob1"/>
    <property type="match status" value="1"/>
</dbReference>
<comment type="cofactor">
    <cofactor evidence="1 8">
        <name>Mg(2+)</name>
        <dbReference type="ChEBI" id="CHEBI:18420"/>
    </cofactor>
</comment>
<keyword evidence="3 8" id="KW-0540">Nuclease</keyword>
<dbReference type="PANTHER" id="PTHR33653:SF1">
    <property type="entry name" value="RIBONUCLEASE VAPC2"/>
    <property type="match status" value="1"/>
</dbReference>
<evidence type="ECO:0000256" key="8">
    <source>
        <dbReference type="HAMAP-Rule" id="MF_00265"/>
    </source>
</evidence>
<dbReference type="GO" id="GO:0090729">
    <property type="term" value="F:toxin activity"/>
    <property type="evidence" value="ECO:0007669"/>
    <property type="project" value="UniProtKB-KW"/>
</dbReference>
<dbReference type="InterPro" id="IPR029060">
    <property type="entry name" value="PIN-like_dom_sf"/>
</dbReference>
<evidence type="ECO:0000256" key="6">
    <source>
        <dbReference type="ARBA" id="ARBA00022842"/>
    </source>
</evidence>
<organism evidence="10 11">
    <name type="scientific">Thermus scotoductus</name>
    <dbReference type="NCBI Taxonomy" id="37636"/>
    <lineage>
        <taxon>Bacteria</taxon>
        <taxon>Thermotogati</taxon>
        <taxon>Deinococcota</taxon>
        <taxon>Deinococci</taxon>
        <taxon>Thermales</taxon>
        <taxon>Thermaceae</taxon>
        <taxon>Thermus</taxon>
    </lineage>
</organism>
<evidence type="ECO:0000256" key="5">
    <source>
        <dbReference type="ARBA" id="ARBA00022801"/>
    </source>
</evidence>
<evidence type="ECO:0000313" key="11">
    <source>
        <dbReference type="Proteomes" id="UP000286734"/>
    </source>
</evidence>
<feature type="binding site" evidence="8">
    <location>
        <position position="6"/>
    </location>
    <ligand>
        <name>Mg(2+)</name>
        <dbReference type="ChEBI" id="CHEBI:18420"/>
    </ligand>
</feature>
<dbReference type="GO" id="GO:0004540">
    <property type="term" value="F:RNA nuclease activity"/>
    <property type="evidence" value="ECO:0007669"/>
    <property type="project" value="InterPro"/>
</dbReference>
<evidence type="ECO:0000256" key="4">
    <source>
        <dbReference type="ARBA" id="ARBA00022723"/>
    </source>
</evidence>
<dbReference type="PANTHER" id="PTHR33653">
    <property type="entry name" value="RIBONUCLEASE VAPC2"/>
    <property type="match status" value="1"/>
</dbReference>
<dbReference type="AlphaFoldDB" id="A0A430R8M4"/>
<dbReference type="EMBL" id="PELP01000218">
    <property type="protein sequence ID" value="RTH03782.1"/>
    <property type="molecule type" value="Genomic_DNA"/>
</dbReference>
<dbReference type="EC" id="3.1.-.-" evidence="8"/>
<dbReference type="InterPro" id="IPR050556">
    <property type="entry name" value="Type_II_TA_system_RNase"/>
</dbReference>
<evidence type="ECO:0000256" key="1">
    <source>
        <dbReference type="ARBA" id="ARBA00001946"/>
    </source>
</evidence>
<reference evidence="10 11" key="1">
    <citation type="journal article" date="2019" name="Extremophiles">
        <title>Biogeography of thermophiles and predominance of Thermus scotoductus in domestic water heaters.</title>
        <authorList>
            <person name="Wilpiszeski R.L."/>
            <person name="Zhang Z."/>
            <person name="House C.H."/>
        </authorList>
    </citation>
    <scope>NUCLEOTIDE SEQUENCE [LARGE SCALE GENOMIC DNA]</scope>
    <source>
        <strain evidence="10 11">34_S34</strain>
    </source>
</reference>
<dbReference type="InterPro" id="IPR002716">
    <property type="entry name" value="PIN_dom"/>
</dbReference>
<dbReference type="Pfam" id="PF01850">
    <property type="entry name" value="PIN"/>
    <property type="match status" value="1"/>
</dbReference>
<feature type="domain" description="PIN" evidence="9">
    <location>
        <begin position="3"/>
        <end position="123"/>
    </location>
</feature>
<sequence>MAYLLDTNVLSETVKAQPDPQVVAWLEETPLGEAYLSALTWGELVQGVVRAPVGRRRALESWLRGVRRSFQGRILPLDLPVMEVWGRLVGEAFLKGKPLSPLDAMLAATALHHGLVLVTRNVRHFEGLPIALFNPWGEAE</sequence>
<evidence type="ECO:0000256" key="7">
    <source>
        <dbReference type="ARBA" id="ARBA00038093"/>
    </source>
</evidence>
<evidence type="ECO:0000256" key="3">
    <source>
        <dbReference type="ARBA" id="ARBA00022722"/>
    </source>
</evidence>
<dbReference type="SUPFAM" id="SSF88723">
    <property type="entry name" value="PIN domain-like"/>
    <property type="match status" value="1"/>
</dbReference>
<keyword evidence="5 8" id="KW-0378">Hydrolase</keyword>
<dbReference type="CDD" id="cd18746">
    <property type="entry name" value="PIN_VapC4-5_FitB-like"/>
    <property type="match status" value="1"/>
</dbReference>
<protein>
    <recommendedName>
        <fullName evidence="8">Ribonuclease VapC</fullName>
        <shortName evidence="8">RNase VapC</shortName>
        <ecNumber evidence="8">3.1.-.-</ecNumber>
    </recommendedName>
    <alternativeName>
        <fullName evidence="8">Toxin VapC</fullName>
    </alternativeName>
</protein>
<name>A0A430R8M4_THESC</name>
<evidence type="ECO:0000313" key="10">
    <source>
        <dbReference type="EMBL" id="RTH03782.1"/>
    </source>
</evidence>
<dbReference type="Proteomes" id="UP000286734">
    <property type="component" value="Unassembled WGS sequence"/>
</dbReference>
<evidence type="ECO:0000256" key="2">
    <source>
        <dbReference type="ARBA" id="ARBA00022649"/>
    </source>
</evidence>
<keyword evidence="4 8" id="KW-0479">Metal-binding</keyword>
<keyword evidence="6 8" id="KW-0460">Magnesium</keyword>
<accession>A0A430R8M4</accession>
<dbReference type="GO" id="GO:0016787">
    <property type="term" value="F:hydrolase activity"/>
    <property type="evidence" value="ECO:0007669"/>
    <property type="project" value="UniProtKB-KW"/>
</dbReference>
<comment type="caution">
    <text evidence="10">The sequence shown here is derived from an EMBL/GenBank/DDBJ whole genome shotgun (WGS) entry which is preliminary data.</text>
</comment>
<dbReference type="RefSeq" id="WP_126200461.1">
    <property type="nucleotide sequence ID" value="NZ_PELP01000218.1"/>
</dbReference>